<evidence type="ECO:0000313" key="3">
    <source>
        <dbReference type="Proteomes" id="UP000650224"/>
    </source>
</evidence>
<keyword evidence="3" id="KW-1185">Reference proteome</keyword>
<sequence length="139" mass="13987">MGNTSHAGKGSALALGVISFAVGAIFAAAWIYGVMVVGGRDDFSHAQVAGASINVVVVTALLTYLGYRKNIPATRTAGTVTVSLSAAFGATFASIAAPTDSTGLWAVGLVILVACSLMGTGLITVITVAVLRRTVSRES</sequence>
<dbReference type="RefSeq" id="WP_191734625.1">
    <property type="nucleotide sequence ID" value="NZ_JACSPR010000016.1"/>
</dbReference>
<comment type="caution">
    <text evidence="2">The sequence shown here is derived from an EMBL/GenBank/DDBJ whole genome shotgun (WGS) entry which is preliminary data.</text>
</comment>
<dbReference type="EMBL" id="JACSPR010000016">
    <property type="protein sequence ID" value="MBD8031398.1"/>
    <property type="molecule type" value="Genomic_DNA"/>
</dbReference>
<feature type="transmembrane region" description="Helical" evidence="1">
    <location>
        <begin position="45"/>
        <end position="65"/>
    </location>
</feature>
<dbReference type="AlphaFoldDB" id="A0A8I0LGD5"/>
<feature type="transmembrane region" description="Helical" evidence="1">
    <location>
        <begin position="103"/>
        <end position="131"/>
    </location>
</feature>
<keyword evidence="1" id="KW-1133">Transmembrane helix</keyword>
<accession>A0A8I0LGD5</accession>
<gene>
    <name evidence="2" type="ORF">H9627_13945</name>
</gene>
<proteinExistence type="predicted"/>
<reference evidence="2 3" key="1">
    <citation type="submission" date="2020-08" db="EMBL/GenBank/DDBJ databases">
        <title>A Genomic Blueprint of the Chicken Gut Microbiome.</title>
        <authorList>
            <person name="Gilroy R."/>
            <person name="Ravi A."/>
            <person name="Getino M."/>
            <person name="Pursley I."/>
            <person name="Horton D.L."/>
            <person name="Alikhan N.-F."/>
            <person name="Baker D."/>
            <person name="Gharbi K."/>
            <person name="Hall N."/>
            <person name="Watson M."/>
            <person name="Adriaenssens E.M."/>
            <person name="Foster-Nyarko E."/>
            <person name="Jarju S."/>
            <person name="Secka A."/>
            <person name="Antonio M."/>
            <person name="Oren A."/>
            <person name="Chaudhuri R."/>
            <person name="La Ragione R.M."/>
            <person name="Hildebrand F."/>
            <person name="Pallen M.J."/>
        </authorList>
    </citation>
    <scope>NUCLEOTIDE SEQUENCE [LARGE SCALE GENOMIC DNA]</scope>
    <source>
        <strain evidence="2 3">Sa1YVA5</strain>
    </source>
</reference>
<dbReference type="Proteomes" id="UP000650224">
    <property type="component" value="Unassembled WGS sequence"/>
</dbReference>
<protein>
    <submittedName>
        <fullName evidence="2">Transporter</fullName>
    </submittedName>
</protein>
<evidence type="ECO:0000256" key="1">
    <source>
        <dbReference type="SAM" id="Phobius"/>
    </source>
</evidence>
<keyword evidence="1" id="KW-0472">Membrane</keyword>
<keyword evidence="1" id="KW-0812">Transmembrane</keyword>
<organism evidence="2 3">
    <name type="scientific">Corynebacterium gallinarum</name>
    <dbReference type="NCBI Taxonomy" id="2762214"/>
    <lineage>
        <taxon>Bacteria</taxon>
        <taxon>Bacillati</taxon>
        <taxon>Actinomycetota</taxon>
        <taxon>Actinomycetes</taxon>
        <taxon>Mycobacteriales</taxon>
        <taxon>Corynebacteriaceae</taxon>
        <taxon>Corynebacterium</taxon>
    </lineage>
</organism>
<feature type="transmembrane region" description="Helical" evidence="1">
    <location>
        <begin position="12"/>
        <end position="33"/>
    </location>
</feature>
<feature type="transmembrane region" description="Helical" evidence="1">
    <location>
        <begin position="77"/>
        <end position="97"/>
    </location>
</feature>
<evidence type="ECO:0000313" key="2">
    <source>
        <dbReference type="EMBL" id="MBD8031398.1"/>
    </source>
</evidence>
<name>A0A8I0LGD5_9CORY</name>